<organism evidence="5">
    <name type="scientific">prasinophyte sp. MBIC10622</name>
    <dbReference type="NCBI Taxonomy" id="156113"/>
    <lineage>
        <taxon>Eukaryota</taxon>
        <taxon>Viridiplantae</taxon>
        <taxon>Chlorophyta</taxon>
    </lineage>
</organism>
<comment type="subcellular location">
    <subcellularLocation>
        <location evidence="4">Plastid</location>
        <location evidence="4">Chloroplast</location>
    </subcellularLocation>
</comment>
<evidence type="ECO:0000313" key="5">
    <source>
        <dbReference type="EMBL" id="AID67886.1"/>
    </source>
</evidence>
<dbReference type="FunFam" id="3.30.1490.10:FF:000001">
    <property type="entry name" value="30S ribosomal protein S8"/>
    <property type="match status" value="1"/>
</dbReference>
<dbReference type="GO" id="GO:0006412">
    <property type="term" value="P:translation"/>
    <property type="evidence" value="ECO:0007669"/>
    <property type="project" value="UniProtKB-UniRule"/>
</dbReference>
<comment type="subunit">
    <text evidence="4">Part of the 30S ribosomal subunit.</text>
</comment>
<dbReference type="EMBL" id="KJ746602">
    <property type="protein sequence ID" value="AID67886.1"/>
    <property type="molecule type" value="Genomic_DNA"/>
</dbReference>
<keyword evidence="5" id="KW-0934">Plastid</keyword>
<dbReference type="Gene3D" id="3.30.1490.10">
    <property type="match status" value="1"/>
</dbReference>
<gene>
    <name evidence="4 5" type="primary">rps8</name>
</gene>
<dbReference type="GO" id="GO:0019843">
    <property type="term" value="F:rRNA binding"/>
    <property type="evidence" value="ECO:0007669"/>
    <property type="project" value="UniProtKB-UniRule"/>
</dbReference>
<evidence type="ECO:0000256" key="4">
    <source>
        <dbReference type="HAMAP-Rule" id="MF_01302"/>
    </source>
</evidence>
<reference evidence="5" key="1">
    <citation type="journal article" date="2014" name="BMC Genomics">
        <title>Six newly sequenced chloroplast genomes from prasinophyte green algae provide insights into the relationships among prasinophyte lineages and the diversity of streamlined genome architecture in picoplanktonic species.</title>
        <authorList>
            <person name="Lemieux C."/>
            <person name="Otis C."/>
            <person name="Turmel M."/>
        </authorList>
    </citation>
    <scope>NUCLEOTIDE SEQUENCE</scope>
</reference>
<dbReference type="Gene3D" id="3.30.1370.30">
    <property type="match status" value="1"/>
</dbReference>
<keyword evidence="4" id="KW-0694">RNA-binding</keyword>
<dbReference type="InterPro" id="IPR035987">
    <property type="entry name" value="Ribosomal_uS8_sf"/>
</dbReference>
<dbReference type="PANTHER" id="PTHR11758">
    <property type="entry name" value="40S RIBOSOMAL PROTEIN S15A"/>
    <property type="match status" value="1"/>
</dbReference>
<dbReference type="GO" id="GO:1990904">
    <property type="term" value="C:ribonucleoprotein complex"/>
    <property type="evidence" value="ECO:0007669"/>
    <property type="project" value="UniProtKB-KW"/>
</dbReference>
<keyword evidence="4" id="KW-0699">rRNA-binding</keyword>
<dbReference type="HAMAP" id="MF_01302_B">
    <property type="entry name" value="Ribosomal_uS8_B"/>
    <property type="match status" value="1"/>
</dbReference>
<comment type="similarity">
    <text evidence="1 4">Belongs to the universal ribosomal protein uS8 family.</text>
</comment>
<geneLocation type="chloroplast" evidence="5"/>
<protein>
    <recommendedName>
        <fullName evidence="4">Small ribosomal subunit protein uS8c</fullName>
    </recommendedName>
</protein>
<dbReference type="GO" id="GO:0003735">
    <property type="term" value="F:structural constituent of ribosome"/>
    <property type="evidence" value="ECO:0007669"/>
    <property type="project" value="InterPro"/>
</dbReference>
<evidence type="ECO:0000256" key="3">
    <source>
        <dbReference type="ARBA" id="ARBA00023274"/>
    </source>
</evidence>
<dbReference type="GO" id="GO:0009507">
    <property type="term" value="C:chloroplast"/>
    <property type="evidence" value="ECO:0007669"/>
    <property type="project" value="UniProtKB-SubCell"/>
</dbReference>
<dbReference type="SUPFAM" id="SSF56047">
    <property type="entry name" value="Ribosomal protein S8"/>
    <property type="match status" value="1"/>
</dbReference>
<evidence type="ECO:0000256" key="1">
    <source>
        <dbReference type="ARBA" id="ARBA00006471"/>
    </source>
</evidence>
<keyword evidence="2 4" id="KW-0689">Ribosomal protein</keyword>
<dbReference type="Pfam" id="PF00410">
    <property type="entry name" value="Ribosomal_S8"/>
    <property type="match status" value="1"/>
</dbReference>
<proteinExistence type="inferred from homology"/>
<sequence length="140" mass="15627">MSTYSIADLFTRIRNAQMRDARHVLVPKTNVTQKIVTILSNEGFLDGVEQVFTGTEGLKREQDKYLRLTLPVTLDTTQASKPLSVKIVSKPGCRIYVSAKNIPFPRRGMSLCLLSTSKGILTNREARLLGIGGEFLCILW</sequence>
<accession>A0A088CJS0</accession>
<dbReference type="GO" id="GO:0005840">
    <property type="term" value="C:ribosome"/>
    <property type="evidence" value="ECO:0007669"/>
    <property type="project" value="UniProtKB-KW"/>
</dbReference>
<keyword evidence="3 4" id="KW-0687">Ribonucleoprotein</keyword>
<evidence type="ECO:0000256" key="2">
    <source>
        <dbReference type="ARBA" id="ARBA00022980"/>
    </source>
</evidence>
<dbReference type="AlphaFoldDB" id="A0A088CJS0"/>
<dbReference type="InterPro" id="IPR000630">
    <property type="entry name" value="Ribosomal_uS8"/>
</dbReference>
<keyword evidence="5" id="KW-0150">Chloroplast</keyword>
<comment type="function">
    <text evidence="4">One of the primary rRNA binding proteins, it binds directly to 16S rRNA central domain where it helps coordinate assembly of the platform of the 30S subunit.</text>
</comment>
<name>A0A088CJS0_9CHLO</name>